<reference evidence="5 6" key="1">
    <citation type="journal article" date="2008" name="J. Bacteriol.">
        <title>The complete genome sequence of Actinobacillus pleuropneumoniae L20 (serotype 5b).</title>
        <authorList>
            <person name="Foote S.J."/>
            <person name="Bosse J.T."/>
            <person name="Bouevitch A.B."/>
            <person name="Langford P.R."/>
            <person name="Young N.M."/>
            <person name="Nash J.H."/>
        </authorList>
    </citation>
    <scope>NUCLEOTIDE SEQUENCE [LARGE SCALE GENOMIC DNA]</scope>
    <source>
        <strain evidence="5 6">L20</strain>
    </source>
</reference>
<keyword evidence="2" id="KW-0805">Transcription regulation</keyword>
<dbReference type="eggNOG" id="ENOG502ZA4V">
    <property type="taxonomic scope" value="Bacteria"/>
</dbReference>
<evidence type="ECO:0008006" key="7">
    <source>
        <dbReference type="Google" id="ProtNLM"/>
    </source>
</evidence>
<gene>
    <name evidence="5" type="ordered locus">APL_0504</name>
</gene>
<dbReference type="KEGG" id="apl:APL_0504"/>
<dbReference type="PATRIC" id="fig|416269.6.peg.528"/>
<evidence type="ECO:0000256" key="1">
    <source>
        <dbReference type="ARBA" id="ARBA00010234"/>
    </source>
</evidence>
<dbReference type="Proteomes" id="UP000001432">
    <property type="component" value="Chromosome"/>
</dbReference>
<comment type="similarity">
    <text evidence="1">Belongs to the phage antitermination Q type 1 family.</text>
</comment>
<dbReference type="HOGENOM" id="CLU_135022_0_0_6"/>
<name>A3MZM2_ACTP2</name>
<dbReference type="InterPro" id="IPR010534">
    <property type="entry name" value="Phage_933W_GpQ"/>
</dbReference>
<evidence type="ECO:0000313" key="5">
    <source>
        <dbReference type="EMBL" id="ABN73608.1"/>
    </source>
</evidence>
<dbReference type="STRING" id="416269.APL_0504"/>
<protein>
    <recommendedName>
        <fullName evidence="7">Antitermination protein</fullName>
    </recommendedName>
</protein>
<dbReference type="GO" id="GO:0060567">
    <property type="term" value="P:negative regulation of termination of DNA-templated transcription"/>
    <property type="evidence" value="ECO:0007669"/>
    <property type="project" value="InterPro"/>
</dbReference>
<dbReference type="GO" id="GO:0003677">
    <property type="term" value="F:DNA binding"/>
    <property type="evidence" value="ECO:0007669"/>
    <property type="project" value="UniProtKB-KW"/>
</dbReference>
<dbReference type="Pfam" id="PF06530">
    <property type="entry name" value="Phage_antitermQ"/>
    <property type="match status" value="1"/>
</dbReference>
<evidence type="ECO:0000313" key="6">
    <source>
        <dbReference type="Proteomes" id="UP000001432"/>
    </source>
</evidence>
<organism evidence="5 6">
    <name type="scientific">Actinobacillus pleuropneumoniae serotype 5b (strain L20)</name>
    <dbReference type="NCBI Taxonomy" id="416269"/>
    <lineage>
        <taxon>Bacteria</taxon>
        <taxon>Pseudomonadati</taxon>
        <taxon>Pseudomonadota</taxon>
        <taxon>Gammaproteobacteria</taxon>
        <taxon>Pasteurellales</taxon>
        <taxon>Pasteurellaceae</taxon>
        <taxon>Actinobacillus</taxon>
    </lineage>
</organism>
<accession>A3MZM2</accession>
<sequence>MRKFSELKPLTEEQERFVDENMYEWGAWIRSGRIDKSPLNIIAKLMQSAIPAEPGERMCDDEKGMMISQVIEQFFLKNDRLLHFIIFSYYVNKRTVNFIAVKLRDNCGAYLNAARVPGKSNIRVPSQQTMRRKVEKELILAKAIIHELLVTCLVWLRTGGEKAKSIKISY</sequence>
<evidence type="ECO:0000256" key="3">
    <source>
        <dbReference type="ARBA" id="ARBA00023125"/>
    </source>
</evidence>
<keyword evidence="3" id="KW-0238">DNA-binding</keyword>
<dbReference type="AlphaFoldDB" id="A3MZM2"/>
<keyword evidence="4" id="KW-0804">Transcription</keyword>
<evidence type="ECO:0000256" key="2">
    <source>
        <dbReference type="ARBA" id="ARBA00023015"/>
    </source>
</evidence>
<proteinExistence type="inferred from homology"/>
<dbReference type="EMBL" id="CP000569">
    <property type="protein sequence ID" value="ABN73608.1"/>
    <property type="molecule type" value="Genomic_DNA"/>
</dbReference>
<evidence type="ECO:0000256" key="4">
    <source>
        <dbReference type="ARBA" id="ARBA00023163"/>
    </source>
</evidence>
<dbReference type="EnsemblBacteria" id="ABN73608">
    <property type="protein sequence ID" value="ABN73608"/>
    <property type="gene ID" value="APL_0504"/>
</dbReference>